<sequence length="114" mass="13120">ELLFDLIMTRRKLSDVINFVYSKFAQNSENKDYFTSRAILIPTNNNVDKITDIMINWSPGKVKVYLSANSVNLTDDSNTEQSQLYSPEFLRSLNISSIPPDELKLKIETLIIFL</sequence>
<dbReference type="EMBL" id="CAJVPM010011666">
    <property type="protein sequence ID" value="CAG8582932.1"/>
    <property type="molecule type" value="Genomic_DNA"/>
</dbReference>
<protein>
    <submittedName>
        <fullName evidence="1">11798_t:CDS:1</fullName>
    </submittedName>
</protein>
<reference evidence="1" key="1">
    <citation type="submission" date="2021-06" db="EMBL/GenBank/DDBJ databases">
        <authorList>
            <person name="Kallberg Y."/>
            <person name="Tangrot J."/>
            <person name="Rosling A."/>
        </authorList>
    </citation>
    <scope>NUCLEOTIDE SEQUENCE</scope>
    <source>
        <strain evidence="1">AU212A</strain>
    </source>
</reference>
<name>A0ACA9MFQ5_9GLOM</name>
<evidence type="ECO:0000313" key="1">
    <source>
        <dbReference type="EMBL" id="CAG8582932.1"/>
    </source>
</evidence>
<feature type="non-terminal residue" evidence="1">
    <location>
        <position position="1"/>
    </location>
</feature>
<keyword evidence="2" id="KW-1185">Reference proteome</keyword>
<proteinExistence type="predicted"/>
<gene>
    <name evidence="1" type="ORF">SCALOS_LOCUS6277</name>
</gene>
<dbReference type="Proteomes" id="UP000789860">
    <property type="component" value="Unassembled WGS sequence"/>
</dbReference>
<comment type="caution">
    <text evidence="1">The sequence shown here is derived from an EMBL/GenBank/DDBJ whole genome shotgun (WGS) entry which is preliminary data.</text>
</comment>
<accession>A0ACA9MFQ5</accession>
<evidence type="ECO:0000313" key="2">
    <source>
        <dbReference type="Proteomes" id="UP000789860"/>
    </source>
</evidence>
<organism evidence="1 2">
    <name type="scientific">Scutellospora calospora</name>
    <dbReference type="NCBI Taxonomy" id="85575"/>
    <lineage>
        <taxon>Eukaryota</taxon>
        <taxon>Fungi</taxon>
        <taxon>Fungi incertae sedis</taxon>
        <taxon>Mucoromycota</taxon>
        <taxon>Glomeromycotina</taxon>
        <taxon>Glomeromycetes</taxon>
        <taxon>Diversisporales</taxon>
        <taxon>Gigasporaceae</taxon>
        <taxon>Scutellospora</taxon>
    </lineage>
</organism>